<feature type="compositionally biased region" description="Polar residues" evidence="1">
    <location>
        <begin position="110"/>
        <end position="124"/>
    </location>
</feature>
<dbReference type="Ensembl" id="ENSNMLT00000006306.1">
    <property type="protein sequence ID" value="ENSNMLP00000005486.1"/>
    <property type="gene ID" value="ENSNMLG00000004028.1"/>
</dbReference>
<keyword evidence="4" id="KW-1185">Reference proteome</keyword>
<sequence>MRSLLTTQSQNSYREQIHKEMMTRLTWKQRYSKLYPTTQTQTSPKSEPGLNKDSAVTGPLQGRPRSVLPPISMTTVRRTCPSLSAASLPVTSLPVPAEQFTVPPVMRPASPQTRQSLYQESSHQGRGRSQYLRSRSLMLPEQKFEFPLLSSWEYGWRLGDFSLDYKTPTRARSSVIKSAFYARNGVFNSPSPTDLH</sequence>
<evidence type="ECO:0000313" key="4">
    <source>
        <dbReference type="Proteomes" id="UP000694523"/>
    </source>
</evidence>
<feature type="region of interest" description="Disordered" evidence="1">
    <location>
        <begin position="36"/>
        <end position="68"/>
    </location>
</feature>
<dbReference type="AlphaFoldDB" id="A0A8C6WGF3"/>
<dbReference type="PANTHER" id="PTHR35826">
    <property type="entry name" value="PROTEIN ATP6V1FNB-LIKE"/>
    <property type="match status" value="1"/>
</dbReference>
<evidence type="ECO:0000256" key="1">
    <source>
        <dbReference type="SAM" id="MobiDB-lite"/>
    </source>
</evidence>
<dbReference type="PANTHER" id="PTHR35826:SF5">
    <property type="entry name" value="GENE 45521-RELATED"/>
    <property type="match status" value="1"/>
</dbReference>
<reference evidence="3" key="1">
    <citation type="submission" date="2025-08" db="UniProtKB">
        <authorList>
            <consortium name="Ensembl"/>
        </authorList>
    </citation>
    <scope>IDENTIFICATION</scope>
</reference>
<organism evidence="3 4">
    <name type="scientific">Neogobius melanostomus</name>
    <name type="common">round goby</name>
    <dbReference type="NCBI Taxonomy" id="47308"/>
    <lineage>
        <taxon>Eukaryota</taxon>
        <taxon>Metazoa</taxon>
        <taxon>Chordata</taxon>
        <taxon>Craniata</taxon>
        <taxon>Vertebrata</taxon>
        <taxon>Euteleostomi</taxon>
        <taxon>Actinopterygii</taxon>
        <taxon>Neopterygii</taxon>
        <taxon>Teleostei</taxon>
        <taxon>Neoteleostei</taxon>
        <taxon>Acanthomorphata</taxon>
        <taxon>Gobiaria</taxon>
        <taxon>Gobiiformes</taxon>
        <taxon>Gobioidei</taxon>
        <taxon>Gobiidae</taxon>
        <taxon>Benthophilinae</taxon>
        <taxon>Neogobiini</taxon>
        <taxon>Neogobius</taxon>
    </lineage>
</organism>
<dbReference type="Pfam" id="PF22589">
    <property type="entry name" value="SPMIP1"/>
    <property type="match status" value="1"/>
</dbReference>
<evidence type="ECO:0000313" key="3">
    <source>
        <dbReference type="Ensembl" id="ENSNMLP00000005486.1"/>
    </source>
</evidence>
<feature type="region of interest" description="Disordered" evidence="1">
    <location>
        <begin position="102"/>
        <end position="129"/>
    </location>
</feature>
<accession>A0A8C6WGF3</accession>
<dbReference type="InterPro" id="IPR054323">
    <property type="entry name" value="SPMIP1_C"/>
</dbReference>
<reference evidence="3" key="2">
    <citation type="submission" date="2025-09" db="UniProtKB">
        <authorList>
            <consortium name="Ensembl"/>
        </authorList>
    </citation>
    <scope>IDENTIFICATION</scope>
</reference>
<protein>
    <submittedName>
        <fullName evidence="3">Si:ch211-193l2.10</fullName>
    </submittedName>
</protein>
<proteinExistence type="predicted"/>
<feature type="compositionally biased region" description="Polar residues" evidence="1">
    <location>
        <begin position="36"/>
        <end position="45"/>
    </location>
</feature>
<dbReference type="Proteomes" id="UP000694523">
    <property type="component" value="Unplaced"/>
</dbReference>
<name>A0A8C6WGF3_9GOBI</name>
<evidence type="ECO:0000259" key="2">
    <source>
        <dbReference type="Pfam" id="PF22589"/>
    </source>
</evidence>
<feature type="domain" description="Sperm microtubule inner protein 1 C-terminal" evidence="2">
    <location>
        <begin position="96"/>
        <end position="190"/>
    </location>
</feature>